<organism evidence="5 6">
    <name type="scientific">Pseudoalteromonas luteoviolacea DSM 6061</name>
    <dbReference type="NCBI Taxonomy" id="1365250"/>
    <lineage>
        <taxon>Bacteria</taxon>
        <taxon>Pseudomonadati</taxon>
        <taxon>Pseudomonadota</taxon>
        <taxon>Gammaproteobacteria</taxon>
        <taxon>Alteromonadales</taxon>
        <taxon>Pseudoalteromonadaceae</taxon>
        <taxon>Pseudoalteromonas</taxon>
    </lineage>
</organism>
<dbReference type="Gene3D" id="3.40.50.980">
    <property type="match status" value="2"/>
</dbReference>
<evidence type="ECO:0000256" key="3">
    <source>
        <dbReference type="ARBA" id="ARBA00022553"/>
    </source>
</evidence>
<feature type="domain" description="Carrier" evidence="4">
    <location>
        <begin position="1050"/>
        <end position="1127"/>
    </location>
</feature>
<gene>
    <name evidence="5" type="ORF">N475_11465</name>
</gene>
<evidence type="ECO:0000256" key="1">
    <source>
        <dbReference type="ARBA" id="ARBA00001957"/>
    </source>
</evidence>
<dbReference type="RefSeq" id="WP_063364969.1">
    <property type="nucleotide sequence ID" value="NZ_AQHB01000049.1"/>
</dbReference>
<dbReference type="Pfam" id="PF00668">
    <property type="entry name" value="Condensation"/>
    <property type="match status" value="2"/>
</dbReference>
<dbReference type="InterPro" id="IPR009081">
    <property type="entry name" value="PP-bd_ACP"/>
</dbReference>
<protein>
    <recommendedName>
        <fullName evidence="4">Carrier domain-containing protein</fullName>
    </recommendedName>
</protein>
<dbReference type="InterPro" id="IPR041464">
    <property type="entry name" value="TubC_N"/>
</dbReference>
<dbReference type="Pfam" id="PF00550">
    <property type="entry name" value="PP-binding"/>
    <property type="match status" value="1"/>
</dbReference>
<dbReference type="GO" id="GO:0044550">
    <property type="term" value="P:secondary metabolite biosynthetic process"/>
    <property type="evidence" value="ECO:0007669"/>
    <property type="project" value="UniProtKB-ARBA"/>
</dbReference>
<dbReference type="InterPro" id="IPR023213">
    <property type="entry name" value="CAT-like_dom_sf"/>
</dbReference>
<dbReference type="Gene3D" id="1.10.10.1830">
    <property type="entry name" value="Non-ribosomal peptide synthase, adenylation domain"/>
    <property type="match status" value="1"/>
</dbReference>
<name>A0A166XMD5_9GAMM</name>
<dbReference type="InterPro" id="IPR036736">
    <property type="entry name" value="ACP-like_sf"/>
</dbReference>
<dbReference type="FunFam" id="3.40.50.12780:FF:000012">
    <property type="entry name" value="Non-ribosomal peptide synthetase"/>
    <property type="match status" value="1"/>
</dbReference>
<dbReference type="CDD" id="cd19531">
    <property type="entry name" value="LCL_NRPS-like"/>
    <property type="match status" value="2"/>
</dbReference>
<dbReference type="PROSITE" id="PS00012">
    <property type="entry name" value="PHOSPHOPANTETHEINE"/>
    <property type="match status" value="1"/>
</dbReference>
<dbReference type="CDD" id="cd05930">
    <property type="entry name" value="A_NRPS"/>
    <property type="match status" value="1"/>
</dbReference>
<dbReference type="NCBIfam" id="TIGR01733">
    <property type="entry name" value="AA-adenyl-dom"/>
    <property type="match status" value="1"/>
</dbReference>
<dbReference type="InterPro" id="IPR010071">
    <property type="entry name" value="AA_adenyl_dom"/>
</dbReference>
<dbReference type="Gene3D" id="3.30.559.30">
    <property type="entry name" value="Nonribosomal peptide synthetase, condensation domain"/>
    <property type="match status" value="2"/>
</dbReference>
<dbReference type="GO" id="GO:0003824">
    <property type="term" value="F:catalytic activity"/>
    <property type="evidence" value="ECO:0007669"/>
    <property type="project" value="InterPro"/>
</dbReference>
<dbReference type="Gene3D" id="1.10.1200.10">
    <property type="entry name" value="ACP-like"/>
    <property type="match status" value="1"/>
</dbReference>
<dbReference type="SUPFAM" id="SSF47336">
    <property type="entry name" value="ACP-like"/>
    <property type="match status" value="1"/>
</dbReference>
<keyword evidence="6" id="KW-1185">Reference proteome</keyword>
<dbReference type="GO" id="GO:0005829">
    <property type="term" value="C:cytosol"/>
    <property type="evidence" value="ECO:0007669"/>
    <property type="project" value="TreeGrafter"/>
</dbReference>
<keyword evidence="3" id="KW-0597">Phosphoprotein</keyword>
<keyword evidence="2" id="KW-0596">Phosphopantetheine</keyword>
<dbReference type="FunFam" id="3.40.50.980:FF:000001">
    <property type="entry name" value="Non-ribosomal peptide synthetase"/>
    <property type="match status" value="1"/>
</dbReference>
<dbReference type="Pfam" id="PF00501">
    <property type="entry name" value="AMP-binding"/>
    <property type="match status" value="1"/>
</dbReference>
<dbReference type="InterPro" id="IPR020806">
    <property type="entry name" value="PKS_PP-bd"/>
</dbReference>
<sequence length="1593" mass="178682">MKALEVILLLHKNKILLSTSGDKLVVDAPRGAVTVELANLIRTNKQQLLAFLTEQQHFVNEVSTYESIKRMPRSEAIVLSDAQQRLWFVDNMADGDSVQYNIPVTLRVKGAFDPAVAERAVGEIIERHETLRTVFAEKETGPVQIILPEFDFKLARHDLSGSENLEEKVAEFIHADNQRAFDLSKDLMVRASWLNLSGEGSEQQGILQFNIHHIASDGWSMGVLVKEFVAHYQSIQNGTNNDLLPLNIQYADYAQWQQEQVEKAPMQASVEYWQKQLEGIAPVHNLPLDYERGPTKSQQGKVVTGHINKSLSEAILQLAKIQKITPFMLLHAALALLLSRHSNNTDVVIGTPVANRTQAELESLIGCFINTLTLRAEVTHDTLSDYFCHIKQVNLDAQAHQGVAFERLVDLLNVPRSMAYTPLFQILFTLDTNETKVLDVPGLSFTVMDNPTQVVKFDIDITAAVTREGIKISWVYDETLFKQQTIERLNAHLFGLLERMVNMPNACLAELSVLSDDERHYLLVERNQTALDYADESLIHQVFEAQVESQSERLALVFDDHLHTVKLSYTTLNEQANQLAHYLKKLGVGEQSLVGICLQRSHNFMVSVLAVLKAGGAYLPLDPNYPVERLQYMLEDSGLQHLVTLSTFNENLTINDNIKVIALDVESCVQQISACPSTNVELDYAQKVDDLAYVIYTSGSTGKPKGVMLCHQGVVNLAHAQQASFPLDPQSRVLQFASSSFDACVWEWIMALLGGSTLVICNEDQKQSPEAVAQFIIDKGVTHALLPPALLRNINSELQYPLKCLIVAGEACSESLALQWAAKTRFYNAYGPTEATVCATIGEVTVNGKLTIGEAIANSQMYVLDTHQNLMPKGGCGELYIGGAGVAKGYLNHETLTANKFVDNPFADLTGNKYPKLYRTGDLVRYLPCGRLEFIGRIDDQVKLRGYRIEPGEVAHAINEVSGVAASLVMVREDTTGESALVAYVEFATESEQPKQLKQLKTALRSSLPQHMIPTVFVMMSQWPLTPNGKIDKKALPELDDTALLGEYVAPRSYNEQVLVRIWAKLLGLAEGSIGIHADFFALGGHSLRVTQMLMQIRELLDVKVPVVAVFENPTIDRLAQYIATHGEKTKFEAIPELAKQSDYQVSEAQKSLYMLVQSDKDLKTTYNISTFIQLDGALDIPRFNKALNEVVKRHDVLRSQFISIDGQIRQQVLDDLTIEIDVIEIHEGEAEVLAQKEDFLQPFDLSKAPLVRGRLLKFSVDKYVFMFDVHHIIFDGTSSSLFIKEVISAYEGIELAPVNLQYHDFAKWQESEFNSERFESAKQYWMQQFAKEVPKLELPSDRVRAQKRHYAGSSYDFHLSRSLTDKIEAFNQTHGGTLFMFLLASLNVLLFKKARQSEFVVGTPVAGRSHPDVENIIGMFINTIALRNTVIPKQTFEQFLSQVKSNTLAAYQHQNYPFNRLVNELNAAREPGRSPLFDIMLVLQNTEQASEKFSSLKSKPYKFNYTTSKFDMLINTMLIDGELNVTIEYSTQLFDQSSIATFAKDFGQLIDNIIKDPQQLLADVEIVSAQEKQGVLDSLAKNNELLEVEFDW</sequence>
<dbReference type="InterPro" id="IPR006162">
    <property type="entry name" value="Ppantetheine_attach_site"/>
</dbReference>
<dbReference type="SMART" id="SM00823">
    <property type="entry name" value="PKS_PP"/>
    <property type="match status" value="1"/>
</dbReference>
<evidence type="ECO:0000256" key="2">
    <source>
        <dbReference type="ARBA" id="ARBA00022450"/>
    </source>
</evidence>
<dbReference type="GO" id="GO:0031177">
    <property type="term" value="F:phosphopantetheine binding"/>
    <property type="evidence" value="ECO:0007669"/>
    <property type="project" value="InterPro"/>
</dbReference>
<dbReference type="PRINTS" id="PR00154">
    <property type="entry name" value="AMPBINDING"/>
</dbReference>
<dbReference type="SUPFAM" id="SSF56801">
    <property type="entry name" value="Acetyl-CoA synthetase-like"/>
    <property type="match status" value="1"/>
</dbReference>
<dbReference type="PATRIC" id="fig|1365250.3.peg.1520"/>
<dbReference type="PANTHER" id="PTHR45527">
    <property type="entry name" value="NONRIBOSOMAL PEPTIDE SYNTHETASE"/>
    <property type="match status" value="1"/>
</dbReference>
<comment type="cofactor">
    <cofactor evidence="1">
        <name>pantetheine 4'-phosphate</name>
        <dbReference type="ChEBI" id="CHEBI:47942"/>
    </cofactor>
</comment>
<dbReference type="Gene3D" id="2.30.38.10">
    <property type="entry name" value="Luciferase, Domain 3"/>
    <property type="match status" value="1"/>
</dbReference>
<dbReference type="PANTHER" id="PTHR45527:SF1">
    <property type="entry name" value="FATTY ACID SYNTHASE"/>
    <property type="match status" value="1"/>
</dbReference>
<dbReference type="FunFam" id="1.10.1200.10:FF:000016">
    <property type="entry name" value="Non-ribosomal peptide synthase"/>
    <property type="match status" value="1"/>
</dbReference>
<dbReference type="InterPro" id="IPR020459">
    <property type="entry name" value="AMP-binding"/>
</dbReference>
<dbReference type="Pfam" id="PF18563">
    <property type="entry name" value="TubC_N"/>
    <property type="match status" value="1"/>
</dbReference>
<dbReference type="InterPro" id="IPR020845">
    <property type="entry name" value="AMP-binding_CS"/>
</dbReference>
<dbReference type="GO" id="GO:0072330">
    <property type="term" value="P:monocarboxylic acid biosynthetic process"/>
    <property type="evidence" value="ECO:0007669"/>
    <property type="project" value="UniProtKB-ARBA"/>
</dbReference>
<dbReference type="EMBL" id="AUYB01000094">
    <property type="protein sequence ID" value="KZN40563.1"/>
    <property type="molecule type" value="Genomic_DNA"/>
</dbReference>
<dbReference type="InterPro" id="IPR045851">
    <property type="entry name" value="AMP-bd_C_sf"/>
</dbReference>
<dbReference type="InterPro" id="IPR001242">
    <property type="entry name" value="Condensation_dom"/>
</dbReference>
<dbReference type="Gene3D" id="3.30.300.30">
    <property type="match status" value="1"/>
</dbReference>
<comment type="caution">
    <text evidence="5">The sequence shown here is derived from an EMBL/GenBank/DDBJ whole genome shotgun (WGS) entry which is preliminary data.</text>
</comment>
<dbReference type="Gene3D" id="3.30.559.10">
    <property type="entry name" value="Chloramphenicol acetyltransferase-like domain"/>
    <property type="match status" value="2"/>
</dbReference>
<dbReference type="InterPro" id="IPR000873">
    <property type="entry name" value="AMP-dep_synth/lig_dom"/>
</dbReference>
<dbReference type="PROSITE" id="PS00455">
    <property type="entry name" value="AMP_BINDING"/>
    <property type="match status" value="1"/>
</dbReference>
<reference evidence="5 6" key="1">
    <citation type="submission" date="2013-07" db="EMBL/GenBank/DDBJ databases">
        <title>Comparative Genomic and Metabolomic Analysis of Twelve Strains of Pseudoalteromonas luteoviolacea.</title>
        <authorList>
            <person name="Vynne N.G."/>
            <person name="Mansson M."/>
            <person name="Gram L."/>
        </authorList>
    </citation>
    <scope>NUCLEOTIDE SEQUENCE [LARGE SCALE GENOMIC DNA]</scope>
    <source>
        <strain evidence="5 6">DSM 6061</strain>
    </source>
</reference>
<dbReference type="InterPro" id="IPR044894">
    <property type="entry name" value="TubC_N_sf"/>
</dbReference>
<dbReference type="SUPFAM" id="SSF52777">
    <property type="entry name" value="CoA-dependent acyltransferases"/>
    <property type="match status" value="4"/>
</dbReference>
<dbReference type="GO" id="GO:0043041">
    <property type="term" value="P:amino acid activation for nonribosomal peptide biosynthetic process"/>
    <property type="evidence" value="ECO:0007669"/>
    <property type="project" value="TreeGrafter"/>
</dbReference>
<evidence type="ECO:0000313" key="6">
    <source>
        <dbReference type="Proteomes" id="UP000076643"/>
    </source>
</evidence>
<accession>A0A166XMD5</accession>
<evidence type="ECO:0000259" key="4">
    <source>
        <dbReference type="PROSITE" id="PS50075"/>
    </source>
</evidence>
<dbReference type="Proteomes" id="UP000076643">
    <property type="component" value="Unassembled WGS sequence"/>
</dbReference>
<evidence type="ECO:0000313" key="5">
    <source>
        <dbReference type="EMBL" id="KZN40563.1"/>
    </source>
</evidence>
<dbReference type="FunFam" id="3.30.300.30:FF:000010">
    <property type="entry name" value="Enterobactin synthetase component F"/>
    <property type="match status" value="1"/>
</dbReference>
<proteinExistence type="predicted"/>
<dbReference type="PROSITE" id="PS50075">
    <property type="entry name" value="CARRIER"/>
    <property type="match status" value="1"/>
</dbReference>